<dbReference type="InterPro" id="IPR016140">
    <property type="entry name" value="Bifunc_inhib/LTP/seed_store"/>
</dbReference>
<dbReference type="InterPro" id="IPR036312">
    <property type="entry name" value="Bifun_inhib/LTP/seed_sf"/>
</dbReference>
<accession>A0AAV3R2U9</accession>
<gene>
    <name evidence="5" type="ORF">LIER_23838</name>
</gene>
<dbReference type="Proteomes" id="UP001454036">
    <property type="component" value="Unassembled WGS sequence"/>
</dbReference>
<evidence type="ECO:0000259" key="4">
    <source>
        <dbReference type="SMART" id="SM00499"/>
    </source>
</evidence>
<dbReference type="InterPro" id="IPR033872">
    <property type="entry name" value="nsLTP2"/>
</dbReference>
<feature type="chain" id="PRO_5043741386" description="Bifunctional inhibitor/plant lipid transfer protein/seed storage helical domain-containing protein" evidence="3">
    <location>
        <begin position="28"/>
        <end position="95"/>
    </location>
</feature>
<feature type="signal peptide" evidence="3">
    <location>
        <begin position="1"/>
        <end position="27"/>
    </location>
</feature>
<dbReference type="PANTHER" id="PTHR33214:SF30">
    <property type="entry name" value="BIFUNCTIONAL INHIBITOR_LIPID-TRANSFER PROTEIN_SEED STORAGE 2S ALBUMIN SUPERFAMILY PROTEIN"/>
    <property type="match status" value="1"/>
</dbReference>
<keyword evidence="3" id="KW-0732">Signal</keyword>
<dbReference type="CDD" id="cd01959">
    <property type="entry name" value="nsLTP2"/>
    <property type="match status" value="1"/>
</dbReference>
<dbReference type="AlphaFoldDB" id="A0AAV3R2U9"/>
<keyword evidence="1" id="KW-0813">Transport</keyword>
<evidence type="ECO:0000256" key="1">
    <source>
        <dbReference type="ARBA" id="ARBA00022448"/>
    </source>
</evidence>
<dbReference type="Gene3D" id="1.10.110.10">
    <property type="entry name" value="Plant lipid-transfer and hydrophobic proteins"/>
    <property type="match status" value="1"/>
</dbReference>
<dbReference type="GO" id="GO:0006869">
    <property type="term" value="P:lipid transport"/>
    <property type="evidence" value="ECO:0007669"/>
    <property type="project" value="InterPro"/>
</dbReference>
<proteinExistence type="predicted"/>
<dbReference type="EMBL" id="BAABME010006798">
    <property type="protein sequence ID" value="GAA0169322.1"/>
    <property type="molecule type" value="Genomic_DNA"/>
</dbReference>
<evidence type="ECO:0000256" key="2">
    <source>
        <dbReference type="ARBA" id="ARBA00023121"/>
    </source>
</evidence>
<comment type="caution">
    <text evidence="5">The sequence shown here is derived from an EMBL/GenBank/DDBJ whole genome shotgun (WGS) entry which is preliminary data.</text>
</comment>
<dbReference type="Pfam" id="PF00234">
    <property type="entry name" value="Tryp_alpha_amyl"/>
    <property type="match status" value="1"/>
</dbReference>
<keyword evidence="2" id="KW-0446">Lipid-binding</keyword>
<organism evidence="5 6">
    <name type="scientific">Lithospermum erythrorhizon</name>
    <name type="common">Purple gromwell</name>
    <name type="synonym">Lithospermum officinale var. erythrorhizon</name>
    <dbReference type="NCBI Taxonomy" id="34254"/>
    <lineage>
        <taxon>Eukaryota</taxon>
        <taxon>Viridiplantae</taxon>
        <taxon>Streptophyta</taxon>
        <taxon>Embryophyta</taxon>
        <taxon>Tracheophyta</taxon>
        <taxon>Spermatophyta</taxon>
        <taxon>Magnoliopsida</taxon>
        <taxon>eudicotyledons</taxon>
        <taxon>Gunneridae</taxon>
        <taxon>Pentapetalae</taxon>
        <taxon>asterids</taxon>
        <taxon>lamiids</taxon>
        <taxon>Boraginales</taxon>
        <taxon>Boraginaceae</taxon>
        <taxon>Boraginoideae</taxon>
        <taxon>Lithospermeae</taxon>
        <taxon>Lithospermum</taxon>
    </lineage>
</organism>
<evidence type="ECO:0000313" key="5">
    <source>
        <dbReference type="EMBL" id="GAA0169322.1"/>
    </source>
</evidence>
<dbReference type="SUPFAM" id="SSF47699">
    <property type="entry name" value="Bifunctional inhibitor/lipid-transfer protein/seed storage 2S albumin"/>
    <property type="match status" value="1"/>
</dbReference>
<evidence type="ECO:0000313" key="6">
    <source>
        <dbReference type="Proteomes" id="UP001454036"/>
    </source>
</evidence>
<protein>
    <recommendedName>
        <fullName evidence="4">Bifunctional inhibitor/plant lipid transfer protein/seed storage helical domain-containing protein</fullName>
    </recommendedName>
</protein>
<dbReference type="GO" id="GO:0008289">
    <property type="term" value="F:lipid binding"/>
    <property type="evidence" value="ECO:0007669"/>
    <property type="project" value="UniProtKB-KW"/>
</dbReference>
<reference evidence="5 6" key="1">
    <citation type="submission" date="2024-01" db="EMBL/GenBank/DDBJ databases">
        <title>The complete chloroplast genome sequence of Lithospermum erythrorhizon: insights into the phylogenetic relationship among Boraginaceae species and the maternal lineages of purple gromwells.</title>
        <authorList>
            <person name="Okada T."/>
            <person name="Watanabe K."/>
        </authorList>
    </citation>
    <scope>NUCLEOTIDE SEQUENCE [LARGE SCALE GENOMIC DNA]</scope>
</reference>
<keyword evidence="6" id="KW-1185">Reference proteome</keyword>
<dbReference type="PANTHER" id="PTHR33214">
    <property type="entry name" value="BIFUNCTIONAL INHIBITOR/LIPID-TRANSFER PROTEIN/SEED STORAGE 2S ALBUMIN SUPERFAMILY PROTEIN"/>
    <property type="match status" value="1"/>
</dbReference>
<sequence length="95" mass="10260">MKASSPTITVFVLFLVLLLSGVHISKAVTCDVTQLSPCLGAITSSSTPSSLCCTRIQNQKPCLCRYLKNPFLSQYVNSPGAKKVASYCRVPYPNC</sequence>
<feature type="domain" description="Bifunctional inhibitor/plant lipid transfer protein/seed storage helical" evidence="4">
    <location>
        <begin position="30"/>
        <end position="95"/>
    </location>
</feature>
<name>A0AAV3R2U9_LITER</name>
<dbReference type="SMART" id="SM00499">
    <property type="entry name" value="AAI"/>
    <property type="match status" value="1"/>
</dbReference>
<evidence type="ECO:0000256" key="3">
    <source>
        <dbReference type="SAM" id="SignalP"/>
    </source>
</evidence>